<dbReference type="EMBL" id="FZOQ01000006">
    <property type="protein sequence ID" value="SNS44469.1"/>
    <property type="molecule type" value="Genomic_DNA"/>
</dbReference>
<dbReference type="GO" id="GO:0016740">
    <property type="term" value="F:transferase activity"/>
    <property type="evidence" value="ECO:0007669"/>
    <property type="project" value="UniProtKB-KW"/>
</dbReference>
<evidence type="ECO:0000313" key="2">
    <source>
        <dbReference type="Proteomes" id="UP000198432"/>
    </source>
</evidence>
<accession>A0A239EIS8</accession>
<keyword evidence="2" id="KW-1185">Reference proteome</keyword>
<gene>
    <name evidence="1" type="ORF">SAMN06296052_106195</name>
</gene>
<dbReference type="Proteomes" id="UP000198432">
    <property type="component" value="Unassembled WGS sequence"/>
</dbReference>
<organism evidence="1 2">
    <name type="scientific">Pontibacter ummariensis</name>
    <dbReference type="NCBI Taxonomy" id="1610492"/>
    <lineage>
        <taxon>Bacteria</taxon>
        <taxon>Pseudomonadati</taxon>
        <taxon>Bacteroidota</taxon>
        <taxon>Cytophagia</taxon>
        <taxon>Cytophagales</taxon>
        <taxon>Hymenobacteraceae</taxon>
        <taxon>Pontibacter</taxon>
    </lineage>
</organism>
<sequence length="282" mass="32894">MNKPYHCIILSTKSAGSSALQKYLVQNFGFNMTTETMHHENETLFWTKAASVLGLQQQKMHRSQVPYSSTKALDSLRQFCKANNADALQGGCPTKGSIFSCYKSLIAQYQPRFVEKSPHHLYNESNLDLIREFISQFKDEIDFKVIGLVRHPLSVIYSGWDRWKYDCGKFEKEWFISNRNLLDYKQDLAIDLVRYEDLVEENGAFMHRVLGLEPVSDDFAFRRSSLEKWKSDEKFGHTMRDETVKLAEKFGYANFETAEDKLTWKIKDISTYASVELKRFLR</sequence>
<dbReference type="SUPFAM" id="SSF52540">
    <property type="entry name" value="P-loop containing nucleoside triphosphate hydrolases"/>
    <property type="match status" value="1"/>
</dbReference>
<name>A0A239EIS8_9BACT</name>
<dbReference type="OrthoDB" id="7807444at2"/>
<reference evidence="2" key="1">
    <citation type="submission" date="2017-06" db="EMBL/GenBank/DDBJ databases">
        <authorList>
            <person name="Varghese N."/>
            <person name="Submissions S."/>
        </authorList>
    </citation>
    <scope>NUCLEOTIDE SEQUENCE [LARGE SCALE GENOMIC DNA]</scope>
    <source>
        <strain evidence="2">NKM1</strain>
    </source>
</reference>
<proteinExistence type="predicted"/>
<dbReference type="AlphaFoldDB" id="A0A239EIS8"/>
<keyword evidence="1" id="KW-0808">Transferase</keyword>
<evidence type="ECO:0000313" key="1">
    <source>
        <dbReference type="EMBL" id="SNS44469.1"/>
    </source>
</evidence>
<dbReference type="InterPro" id="IPR027417">
    <property type="entry name" value="P-loop_NTPase"/>
</dbReference>
<protein>
    <submittedName>
        <fullName evidence="1">Sulfotransferase family protein</fullName>
    </submittedName>
</protein>
<dbReference type="Gene3D" id="3.40.50.300">
    <property type="entry name" value="P-loop containing nucleotide triphosphate hydrolases"/>
    <property type="match status" value="1"/>
</dbReference>